<protein>
    <submittedName>
        <fullName evidence="1">Uncharacterized protein</fullName>
    </submittedName>
</protein>
<name>A0ABP4XZG9_9MICO</name>
<evidence type="ECO:0000313" key="2">
    <source>
        <dbReference type="Proteomes" id="UP001500851"/>
    </source>
</evidence>
<accession>A0ABP4XZG9</accession>
<comment type="caution">
    <text evidence="1">The sequence shown here is derived from an EMBL/GenBank/DDBJ whole genome shotgun (WGS) entry which is preliminary data.</text>
</comment>
<dbReference type="Proteomes" id="UP001500851">
    <property type="component" value="Unassembled WGS sequence"/>
</dbReference>
<organism evidence="1 2">
    <name type="scientific">Leucobacter iarius</name>
    <dbReference type="NCBI Taxonomy" id="333963"/>
    <lineage>
        <taxon>Bacteria</taxon>
        <taxon>Bacillati</taxon>
        <taxon>Actinomycetota</taxon>
        <taxon>Actinomycetes</taxon>
        <taxon>Micrococcales</taxon>
        <taxon>Microbacteriaceae</taxon>
        <taxon>Leucobacter</taxon>
    </lineage>
</organism>
<sequence>MSTSSFSALPLAVQRIVTTGLEGEIDQIRGRIRTEEQASAPNREAIEAWQNDIKRVDELLGSFQVSSGAHRR</sequence>
<keyword evidence="2" id="KW-1185">Reference proteome</keyword>
<gene>
    <name evidence="1" type="ORF">GCM10009768_23880</name>
</gene>
<evidence type="ECO:0000313" key="1">
    <source>
        <dbReference type="EMBL" id="GAA1794091.1"/>
    </source>
</evidence>
<dbReference type="EMBL" id="BAAAOB010000003">
    <property type="protein sequence ID" value="GAA1794091.1"/>
    <property type="molecule type" value="Genomic_DNA"/>
</dbReference>
<proteinExistence type="predicted"/>
<reference evidence="2" key="1">
    <citation type="journal article" date="2019" name="Int. J. Syst. Evol. Microbiol.">
        <title>The Global Catalogue of Microorganisms (GCM) 10K type strain sequencing project: providing services to taxonomists for standard genome sequencing and annotation.</title>
        <authorList>
            <consortium name="The Broad Institute Genomics Platform"/>
            <consortium name="The Broad Institute Genome Sequencing Center for Infectious Disease"/>
            <person name="Wu L."/>
            <person name="Ma J."/>
        </authorList>
    </citation>
    <scope>NUCLEOTIDE SEQUENCE [LARGE SCALE GENOMIC DNA]</scope>
    <source>
        <strain evidence="2">JCM 14736</strain>
    </source>
</reference>